<evidence type="ECO:0000256" key="1">
    <source>
        <dbReference type="SAM" id="MobiDB-lite"/>
    </source>
</evidence>
<comment type="caution">
    <text evidence="2">The sequence shown here is derived from an EMBL/GenBank/DDBJ whole genome shotgun (WGS) entry which is preliminary data.</text>
</comment>
<feature type="compositionally biased region" description="Polar residues" evidence="1">
    <location>
        <begin position="1"/>
        <end position="17"/>
    </location>
</feature>
<evidence type="ECO:0000313" key="2">
    <source>
        <dbReference type="EMBL" id="CAF4534992.1"/>
    </source>
</evidence>
<protein>
    <submittedName>
        <fullName evidence="2">Uncharacterized protein</fullName>
    </submittedName>
</protein>
<reference evidence="2" key="1">
    <citation type="submission" date="2021-02" db="EMBL/GenBank/DDBJ databases">
        <authorList>
            <person name="Nowell W R."/>
        </authorList>
    </citation>
    <scope>NUCLEOTIDE SEQUENCE</scope>
</reference>
<feature type="non-terminal residue" evidence="2">
    <location>
        <position position="28"/>
    </location>
</feature>
<evidence type="ECO:0000313" key="3">
    <source>
        <dbReference type="Proteomes" id="UP000663848"/>
    </source>
</evidence>
<dbReference type="EMBL" id="CAJOBR010000671">
    <property type="protein sequence ID" value="CAF4534992.1"/>
    <property type="molecule type" value="Genomic_DNA"/>
</dbReference>
<dbReference type="Proteomes" id="UP000663848">
    <property type="component" value="Unassembled WGS sequence"/>
</dbReference>
<organism evidence="2 3">
    <name type="scientific">Rotaria socialis</name>
    <dbReference type="NCBI Taxonomy" id="392032"/>
    <lineage>
        <taxon>Eukaryota</taxon>
        <taxon>Metazoa</taxon>
        <taxon>Spiralia</taxon>
        <taxon>Gnathifera</taxon>
        <taxon>Rotifera</taxon>
        <taxon>Eurotatoria</taxon>
        <taxon>Bdelloidea</taxon>
        <taxon>Philodinida</taxon>
        <taxon>Philodinidae</taxon>
        <taxon>Rotaria</taxon>
    </lineage>
</organism>
<sequence length="28" mass="3032">MTLTESNAFISMSSSADQDYPPSNILDP</sequence>
<proteinExistence type="predicted"/>
<dbReference type="AlphaFoldDB" id="A0A820XQ86"/>
<accession>A0A820XQ86</accession>
<gene>
    <name evidence="2" type="ORF">QYT958_LOCUS7178</name>
</gene>
<name>A0A820XQ86_9BILA</name>
<feature type="region of interest" description="Disordered" evidence="1">
    <location>
        <begin position="1"/>
        <end position="28"/>
    </location>
</feature>